<keyword evidence="6" id="KW-1133">Transmembrane helix</keyword>
<feature type="transmembrane region" description="Helical" evidence="6">
    <location>
        <begin position="387"/>
        <end position="408"/>
    </location>
</feature>
<dbReference type="GO" id="GO:0016301">
    <property type="term" value="F:kinase activity"/>
    <property type="evidence" value="ECO:0007669"/>
    <property type="project" value="UniProtKB-KW"/>
</dbReference>
<evidence type="ECO:0000259" key="7">
    <source>
        <dbReference type="PROSITE" id="PS50109"/>
    </source>
</evidence>
<feature type="transmembrane region" description="Helical" evidence="6">
    <location>
        <begin position="295"/>
        <end position="317"/>
    </location>
</feature>
<feature type="domain" description="Histidine kinase" evidence="7">
    <location>
        <begin position="481"/>
        <end position="666"/>
    </location>
</feature>
<evidence type="ECO:0000256" key="2">
    <source>
        <dbReference type="ARBA" id="ARBA00022777"/>
    </source>
</evidence>
<comment type="caution">
    <text evidence="8">The sequence shown here is derived from an EMBL/GenBank/DDBJ whole genome shotgun (WGS) entry which is preliminary data.</text>
</comment>
<dbReference type="Pfam" id="PF07695">
    <property type="entry name" value="7TMR-DISM_7TM"/>
    <property type="match status" value="1"/>
</dbReference>
<keyword evidence="4" id="KW-0175">Coiled coil</keyword>
<dbReference type="InterPro" id="IPR011623">
    <property type="entry name" value="7TMR_DISM_rcpt_extracell_dom1"/>
</dbReference>
<feature type="coiled-coil region" evidence="4">
    <location>
        <begin position="434"/>
        <end position="472"/>
    </location>
</feature>
<dbReference type="EMBL" id="VZPB01000002">
    <property type="protein sequence ID" value="KAB0585187.1"/>
    <property type="molecule type" value="Genomic_DNA"/>
</dbReference>
<dbReference type="OrthoDB" id="8697484at2"/>
<evidence type="ECO:0000256" key="5">
    <source>
        <dbReference type="SAM" id="MobiDB-lite"/>
    </source>
</evidence>
<keyword evidence="6" id="KW-0472">Membrane</keyword>
<evidence type="ECO:0000256" key="3">
    <source>
        <dbReference type="ARBA" id="ARBA00023012"/>
    </source>
</evidence>
<protein>
    <recommendedName>
        <fullName evidence="7">Histidine kinase domain-containing protein</fullName>
    </recommendedName>
</protein>
<dbReference type="PANTHER" id="PTHR24421:SF58">
    <property type="entry name" value="SIGNAL TRANSDUCTION HISTIDINE-PROTEIN KINASE_PHOSPHATASE UHPB"/>
    <property type="match status" value="1"/>
</dbReference>
<dbReference type="Gene3D" id="3.30.565.10">
    <property type="entry name" value="Histidine kinase-like ATPase, C-terminal domain"/>
    <property type="match status" value="1"/>
</dbReference>
<dbReference type="PANTHER" id="PTHR24421">
    <property type="entry name" value="NITRATE/NITRITE SENSOR PROTEIN NARX-RELATED"/>
    <property type="match status" value="1"/>
</dbReference>
<accession>A0A643FGZ1</accession>
<dbReference type="Pfam" id="PF02518">
    <property type="entry name" value="HATPase_c"/>
    <property type="match status" value="1"/>
</dbReference>
<dbReference type="PROSITE" id="PS50109">
    <property type="entry name" value="HIS_KIN"/>
    <property type="match status" value="1"/>
</dbReference>
<keyword evidence="6" id="KW-0812">Transmembrane</keyword>
<evidence type="ECO:0000256" key="1">
    <source>
        <dbReference type="ARBA" id="ARBA00022679"/>
    </source>
</evidence>
<keyword evidence="9" id="KW-1185">Reference proteome</keyword>
<keyword evidence="3" id="KW-0902">Two-component regulatory system</keyword>
<feature type="transmembrane region" description="Helical" evidence="6">
    <location>
        <begin position="240"/>
        <end position="258"/>
    </location>
</feature>
<organism evidence="8 9">
    <name type="scientific">Ideonella dechloratans</name>
    <dbReference type="NCBI Taxonomy" id="36863"/>
    <lineage>
        <taxon>Bacteria</taxon>
        <taxon>Pseudomonadati</taxon>
        <taxon>Pseudomonadota</taxon>
        <taxon>Betaproteobacteria</taxon>
        <taxon>Burkholderiales</taxon>
        <taxon>Sphaerotilaceae</taxon>
        <taxon>Ideonella</taxon>
    </lineage>
</organism>
<dbReference type="Proteomes" id="UP000430120">
    <property type="component" value="Unassembled WGS sequence"/>
</dbReference>
<sequence length="670" mass="74002">MSSAATASCRSTPRPRPSMRPASWASSATDLPVGWARQLLLLGVALLILLTAAWVVDLPRHSVEPISQVGLHVQPLTLGSRQAGAAAVLRQLQAPGSEPVWRPVSLPLRGTDEAGLAAPDLGIWWHLLPAARALPGGGAGARCALYVPRVSGGAVVVAGWREGRWSLQWDGADLWREQWNRPVWVDVGLCEQATLTRWAVGVVHPADQGHRISRIYLGPSEALLPAYEARTQLQQSGAQVGSLAFLALGVIALVYWLGRPRESSFLVFALTSVAWTLRNLHYYTTLPRQQVTLDWFWWMTNASLAWVMALMYLFALYFDPRPSPRLTRALLVFVLAVSLLSMPLPGMPLHSLLAVHLINAVVASAVGLLLTLRTLQTGGEELRHITLAFWLTEAFGLHDLLLVTGVIAPSSIYLLPYASLVVLLAFLYAAQRRYVLATRQAAEAQQRLEEQLARREEELRENHERLRSVEREQALLLERQRLVRDMHDGLGSNLMSALVLAEQGRLSRDAVAGLLRECLDDLRLVIDSLEPIGNDLVTLLALLRHRLARRLEAAGLNLVWAVDDLPPLDWLTPPEALQVLRIVQEVLNNVLRHAHARQVRIAISRQPDGVRVAIEDDGIGFDPAQTTPGRGLRHLRERAARLGGRLHIDSRPGLGTSVQLDLAFQRKDPA</sequence>
<feature type="transmembrane region" description="Helical" evidence="6">
    <location>
        <begin position="329"/>
        <end position="347"/>
    </location>
</feature>
<keyword evidence="2" id="KW-0418">Kinase</keyword>
<dbReference type="InterPro" id="IPR003594">
    <property type="entry name" value="HATPase_dom"/>
</dbReference>
<gene>
    <name evidence="8" type="ORF">F7Q92_01485</name>
</gene>
<reference evidence="8 9" key="1">
    <citation type="submission" date="2019-09" db="EMBL/GenBank/DDBJ databases">
        <title>Draft genome sequences of 48 bacterial type strains from the CCUG.</title>
        <authorList>
            <person name="Tunovic T."/>
            <person name="Pineiro-Iglesias B."/>
            <person name="Unosson C."/>
            <person name="Inganas E."/>
            <person name="Ohlen M."/>
            <person name="Cardew S."/>
            <person name="Jensie-Markopoulos S."/>
            <person name="Salva-Serra F."/>
            <person name="Jaen-Luchoro D."/>
            <person name="Karlsson R."/>
            <person name="Svensson-Stadler L."/>
            <person name="Chun J."/>
            <person name="Moore E."/>
        </authorList>
    </citation>
    <scope>NUCLEOTIDE SEQUENCE [LARGE SCALE GENOMIC DNA]</scope>
    <source>
        <strain evidence="8 9">CCUG 30977</strain>
    </source>
</reference>
<feature type="transmembrane region" description="Helical" evidence="6">
    <location>
        <begin position="414"/>
        <end position="430"/>
    </location>
</feature>
<evidence type="ECO:0000313" key="8">
    <source>
        <dbReference type="EMBL" id="KAB0585187.1"/>
    </source>
</evidence>
<dbReference type="CDD" id="cd16917">
    <property type="entry name" value="HATPase_UhpB-NarQ-NarX-like"/>
    <property type="match status" value="1"/>
</dbReference>
<feature type="region of interest" description="Disordered" evidence="5">
    <location>
        <begin position="1"/>
        <end position="23"/>
    </location>
</feature>
<dbReference type="InterPro" id="IPR005467">
    <property type="entry name" value="His_kinase_dom"/>
</dbReference>
<evidence type="ECO:0000256" key="4">
    <source>
        <dbReference type="SAM" id="Coils"/>
    </source>
</evidence>
<proteinExistence type="predicted"/>
<dbReference type="AlphaFoldDB" id="A0A643FGZ1"/>
<dbReference type="InterPro" id="IPR050482">
    <property type="entry name" value="Sensor_HK_TwoCompSys"/>
</dbReference>
<dbReference type="GO" id="GO:0000160">
    <property type="term" value="P:phosphorelay signal transduction system"/>
    <property type="evidence" value="ECO:0007669"/>
    <property type="project" value="UniProtKB-KW"/>
</dbReference>
<dbReference type="SMART" id="SM00387">
    <property type="entry name" value="HATPase_c"/>
    <property type="match status" value="1"/>
</dbReference>
<evidence type="ECO:0000313" key="9">
    <source>
        <dbReference type="Proteomes" id="UP000430120"/>
    </source>
</evidence>
<name>A0A643FGZ1_IDEDE</name>
<feature type="transmembrane region" description="Helical" evidence="6">
    <location>
        <begin position="353"/>
        <end position="375"/>
    </location>
</feature>
<dbReference type="InterPro" id="IPR036890">
    <property type="entry name" value="HATPase_C_sf"/>
</dbReference>
<dbReference type="SUPFAM" id="SSF55874">
    <property type="entry name" value="ATPase domain of HSP90 chaperone/DNA topoisomerase II/histidine kinase"/>
    <property type="match status" value="1"/>
</dbReference>
<evidence type="ECO:0000256" key="6">
    <source>
        <dbReference type="SAM" id="Phobius"/>
    </source>
</evidence>
<keyword evidence="1" id="KW-0808">Transferase</keyword>